<keyword evidence="6 7" id="KW-0472">Membrane</keyword>
<evidence type="ECO:0000256" key="3">
    <source>
        <dbReference type="ARBA" id="ARBA00022475"/>
    </source>
</evidence>
<reference evidence="8 9" key="1">
    <citation type="journal article" date="2019" name="Antonie Van Leeuwenhoek">
        <title>Description of 'Ca. Methylobacter oryzae' KRF1, a novel species from the environmentally important Methylobacter clade 2.</title>
        <authorList>
            <person name="Khatri K."/>
            <person name="Mohite J.A."/>
            <person name="Pandit P.S."/>
            <person name="Bahulikar R."/>
            <person name="Rahalkar M.C."/>
        </authorList>
    </citation>
    <scope>NUCLEOTIDE SEQUENCE [LARGE SCALE GENOMIC DNA]</scope>
    <source>
        <strain evidence="8 9">KRF1</strain>
    </source>
</reference>
<dbReference type="PANTHER" id="PTHR30250">
    <property type="entry name" value="PST FAMILY PREDICTED COLANIC ACID TRANSPORTER"/>
    <property type="match status" value="1"/>
</dbReference>
<gene>
    <name evidence="8" type="ORF">EKO24_016200</name>
</gene>
<protein>
    <submittedName>
        <fullName evidence="8">Lipopolysaccharide biosynthesis protein</fullName>
    </submittedName>
</protein>
<organism evidence="8 9">
    <name type="scientific">Candidatus Methylobacter oryzae</name>
    <dbReference type="NCBI Taxonomy" id="2497749"/>
    <lineage>
        <taxon>Bacteria</taxon>
        <taxon>Pseudomonadati</taxon>
        <taxon>Pseudomonadota</taxon>
        <taxon>Gammaproteobacteria</taxon>
        <taxon>Methylococcales</taxon>
        <taxon>Methylococcaceae</taxon>
        <taxon>Methylobacter</taxon>
    </lineage>
</organism>
<keyword evidence="4 7" id="KW-0812">Transmembrane</keyword>
<name>A0ABY3C7U6_9GAMM</name>
<evidence type="ECO:0000256" key="6">
    <source>
        <dbReference type="ARBA" id="ARBA00023136"/>
    </source>
</evidence>
<evidence type="ECO:0000313" key="8">
    <source>
        <dbReference type="EMBL" id="TRW91459.1"/>
    </source>
</evidence>
<dbReference type="Pfam" id="PF13440">
    <property type="entry name" value="Polysacc_synt_3"/>
    <property type="match status" value="1"/>
</dbReference>
<dbReference type="InterPro" id="IPR050833">
    <property type="entry name" value="Poly_Biosynth_Transport"/>
</dbReference>
<keyword evidence="3" id="KW-1003">Cell membrane</keyword>
<accession>A0ABY3C7U6</accession>
<feature type="transmembrane region" description="Helical" evidence="7">
    <location>
        <begin position="323"/>
        <end position="346"/>
    </location>
</feature>
<feature type="transmembrane region" description="Helical" evidence="7">
    <location>
        <begin position="289"/>
        <end position="311"/>
    </location>
</feature>
<feature type="transmembrane region" description="Helical" evidence="7">
    <location>
        <begin position="84"/>
        <end position="104"/>
    </location>
</feature>
<evidence type="ECO:0000256" key="2">
    <source>
        <dbReference type="ARBA" id="ARBA00007430"/>
    </source>
</evidence>
<comment type="subcellular location">
    <subcellularLocation>
        <location evidence="1">Cell membrane</location>
        <topology evidence="1">Multi-pass membrane protein</topology>
    </subcellularLocation>
</comment>
<feature type="transmembrane region" description="Helical" evidence="7">
    <location>
        <begin position="382"/>
        <end position="401"/>
    </location>
</feature>
<sequence>MKAVPADINKQSVSAVKWSALGSIAQYGLSLGAQIVLARILGPENYGLFAMGTIVLTFSNFFSNFGFAWGLIQIQDLIEEDVRFVFTWQLITGALIAAGLYYLSPVVAGYFNEPRVEPIVRWLSLACVLTAITAPAGNLLRRDLDFRWLNIIQIISYSIGYLGVGIPLAYHGAGVWALVAAWLTQSFVMLVMTFVRHPHSLKPLFWYNRAKVMSGVGITVFITNICNWALNNIDRIFLGRFLDSHAVGLYTVGYNLATTPNNLLIGAFQPAFLTAGARLQSEPERLRRAYLPVIATVWILIAPLFILFAIIAPDLIGFLYGSAWQPTALVLSILALSMPAYITWAMSTPILWNTGRKHFESLLQLPVLAMTGYALYRFADRGIVAVALIAGACLFVRALVITTAACRRLNISAFALLPLFIRGVAVTGLVAAGTLGGIKLGVAASVYAETHFDRLAPLVSGINLDINIAEATAYLLPLLGGVFIGGISLLAIMFILPRLLGNEVLGMLNRFSPRLFHALADNAGPGSGSGKLQGLVEND</sequence>
<dbReference type="CDD" id="cd13127">
    <property type="entry name" value="MATE_tuaB_like"/>
    <property type="match status" value="1"/>
</dbReference>
<feature type="transmembrane region" description="Helical" evidence="7">
    <location>
        <begin position="119"/>
        <end position="136"/>
    </location>
</feature>
<evidence type="ECO:0000256" key="4">
    <source>
        <dbReference type="ARBA" id="ARBA00022692"/>
    </source>
</evidence>
<evidence type="ECO:0000256" key="7">
    <source>
        <dbReference type="SAM" id="Phobius"/>
    </source>
</evidence>
<keyword evidence="5 7" id="KW-1133">Transmembrane helix</keyword>
<feature type="transmembrane region" description="Helical" evidence="7">
    <location>
        <begin position="474"/>
        <end position="500"/>
    </location>
</feature>
<feature type="transmembrane region" description="Helical" evidence="7">
    <location>
        <begin position="176"/>
        <end position="195"/>
    </location>
</feature>
<keyword evidence="9" id="KW-1185">Reference proteome</keyword>
<feature type="transmembrane region" description="Helical" evidence="7">
    <location>
        <begin position="413"/>
        <end position="438"/>
    </location>
</feature>
<dbReference type="PANTHER" id="PTHR30250:SF10">
    <property type="entry name" value="LIPOPOLYSACCHARIDE BIOSYNTHESIS PROTEIN WZXC"/>
    <property type="match status" value="1"/>
</dbReference>
<feature type="transmembrane region" description="Helical" evidence="7">
    <location>
        <begin position="148"/>
        <end position="170"/>
    </location>
</feature>
<evidence type="ECO:0000256" key="5">
    <source>
        <dbReference type="ARBA" id="ARBA00022989"/>
    </source>
</evidence>
<dbReference type="Proteomes" id="UP000733744">
    <property type="component" value="Unassembled WGS sequence"/>
</dbReference>
<evidence type="ECO:0000313" key="9">
    <source>
        <dbReference type="Proteomes" id="UP000733744"/>
    </source>
</evidence>
<evidence type="ECO:0000256" key="1">
    <source>
        <dbReference type="ARBA" id="ARBA00004651"/>
    </source>
</evidence>
<dbReference type="RefSeq" id="WP_127027879.1">
    <property type="nucleotide sequence ID" value="NZ_RYFG02000111.1"/>
</dbReference>
<feature type="transmembrane region" description="Helical" evidence="7">
    <location>
        <begin position="48"/>
        <end position="72"/>
    </location>
</feature>
<comment type="caution">
    <text evidence="8">The sequence shown here is derived from an EMBL/GenBank/DDBJ whole genome shotgun (WGS) entry which is preliminary data.</text>
</comment>
<proteinExistence type="inferred from homology"/>
<feature type="transmembrane region" description="Helical" evidence="7">
    <location>
        <begin position="20"/>
        <end position="42"/>
    </location>
</feature>
<comment type="similarity">
    <text evidence="2">Belongs to the polysaccharide synthase family.</text>
</comment>
<dbReference type="EMBL" id="RYFG02000111">
    <property type="protein sequence ID" value="TRW91459.1"/>
    <property type="molecule type" value="Genomic_DNA"/>
</dbReference>